<gene>
    <name evidence="15" type="ORF">bsdtw1_03066</name>
</gene>
<dbReference type="EC" id="2.7.1.36" evidence="3"/>
<keyword evidence="9" id="KW-0067">ATP-binding</keyword>
<dbReference type="Gene3D" id="3.30.230.10">
    <property type="match status" value="1"/>
</dbReference>
<dbReference type="UniPathway" id="UPA00057">
    <property type="reaction ID" value="UER00098"/>
</dbReference>
<dbReference type="EMBL" id="BLZR01000001">
    <property type="protein sequence ID" value="GFP76954.1"/>
    <property type="molecule type" value="Genomic_DNA"/>
</dbReference>
<dbReference type="SUPFAM" id="SSF55060">
    <property type="entry name" value="GHMP Kinase, C-terminal domain"/>
    <property type="match status" value="1"/>
</dbReference>
<evidence type="ECO:0000256" key="7">
    <source>
        <dbReference type="ARBA" id="ARBA00022741"/>
    </source>
</evidence>
<keyword evidence="7" id="KW-0547">Nucleotide-binding</keyword>
<sequence length="320" mass="34517">MSTVSTRTAICESHSKLILVGEHAVVYGKPAIAMPFPLKVRVTIQKAVGPIMFESSIYTGPIDSMTVKMKGIKACIEESLRCVDQPFANLRIRIDSAIPLGRGLGSSAAIAIAIVRSIFSLFQQGLSEEHLFSLVQIAETYAHGKPSGIDTAAEISEYPIWFQKGKEIVPLVIGIPLYIVVADTGRNGDTHTAVDNVRKMYVSETEKVQNSLDEIGTIGELAREALLKGDVYLLGNLLYRNHEELKILGVSDGELNNLVEIARNAGALGAKLTGGGLGGCILALGESLEHAEVIATQLMDSGVSNVWYFSTEENILYSLK</sequence>
<dbReference type="RefSeq" id="WP_183278348.1">
    <property type="nucleotide sequence ID" value="NZ_BLZR01000001.1"/>
</dbReference>
<evidence type="ECO:0000256" key="9">
    <source>
        <dbReference type="ARBA" id="ARBA00022840"/>
    </source>
</evidence>
<dbReference type="SUPFAM" id="SSF54211">
    <property type="entry name" value="Ribosomal protein S5 domain 2-like"/>
    <property type="match status" value="1"/>
</dbReference>
<evidence type="ECO:0000256" key="12">
    <source>
        <dbReference type="ARBA" id="ARBA00029438"/>
    </source>
</evidence>
<dbReference type="GO" id="GO:0005524">
    <property type="term" value="F:ATP binding"/>
    <property type="evidence" value="ECO:0007669"/>
    <property type="project" value="UniProtKB-KW"/>
</dbReference>
<evidence type="ECO:0000259" key="13">
    <source>
        <dbReference type="Pfam" id="PF00288"/>
    </source>
</evidence>
<proteinExistence type="inferred from homology"/>
<feature type="domain" description="GHMP kinase C-terminal" evidence="14">
    <location>
        <begin position="222"/>
        <end position="298"/>
    </location>
</feature>
<evidence type="ECO:0000313" key="15">
    <source>
        <dbReference type="EMBL" id="GFP76954.1"/>
    </source>
</evidence>
<evidence type="ECO:0000256" key="3">
    <source>
        <dbReference type="ARBA" id="ARBA00012103"/>
    </source>
</evidence>
<dbReference type="GO" id="GO:0019287">
    <property type="term" value="P:isopentenyl diphosphate biosynthetic process, mevalonate pathway"/>
    <property type="evidence" value="ECO:0007669"/>
    <property type="project" value="UniProtKB-UniPathway"/>
</dbReference>
<dbReference type="InterPro" id="IPR020568">
    <property type="entry name" value="Ribosomal_Su5_D2-typ_SF"/>
</dbReference>
<evidence type="ECO:0000256" key="6">
    <source>
        <dbReference type="ARBA" id="ARBA00022679"/>
    </source>
</evidence>
<evidence type="ECO:0000256" key="11">
    <source>
        <dbReference type="ARBA" id="ARBA00023098"/>
    </source>
</evidence>
<comment type="caution">
    <text evidence="15">The sequence shown here is derived from an EMBL/GenBank/DDBJ whole genome shotgun (WGS) entry which is preliminary data.</text>
</comment>
<comment type="pathway">
    <text evidence="12">Isoprenoid biosynthesis; isopentenyl diphosphate biosynthesis via mevalonate pathway; isopentenyl diphosphate from (R)-mevalonate: step 1/3.</text>
</comment>
<keyword evidence="4" id="KW-0963">Cytoplasm</keyword>
<dbReference type="InterPro" id="IPR013750">
    <property type="entry name" value="GHMP_kinase_C_dom"/>
</dbReference>
<evidence type="ECO:0000256" key="5">
    <source>
        <dbReference type="ARBA" id="ARBA00022516"/>
    </source>
</evidence>
<evidence type="ECO:0000313" key="16">
    <source>
        <dbReference type="Proteomes" id="UP000580568"/>
    </source>
</evidence>
<dbReference type="GO" id="GO:0004496">
    <property type="term" value="F:mevalonate kinase activity"/>
    <property type="evidence" value="ECO:0007669"/>
    <property type="project" value="UniProtKB-EC"/>
</dbReference>
<dbReference type="InterPro" id="IPR014721">
    <property type="entry name" value="Ribsml_uS5_D2-typ_fold_subgr"/>
</dbReference>
<dbReference type="InterPro" id="IPR006205">
    <property type="entry name" value="Mev_gal_kin"/>
</dbReference>
<keyword evidence="11" id="KW-0443">Lipid metabolism</keyword>
<dbReference type="Proteomes" id="UP000580568">
    <property type="component" value="Unassembled WGS sequence"/>
</dbReference>
<feature type="domain" description="GHMP kinase N-terminal" evidence="13">
    <location>
        <begin position="76"/>
        <end position="153"/>
    </location>
</feature>
<keyword evidence="16" id="KW-1185">Reference proteome</keyword>
<dbReference type="NCBIfam" id="TIGR00549">
    <property type="entry name" value="mevalon_kin"/>
    <property type="match status" value="1"/>
</dbReference>
<keyword evidence="8 15" id="KW-0418">Kinase</keyword>
<dbReference type="GO" id="GO:0005829">
    <property type="term" value="C:cytosol"/>
    <property type="evidence" value="ECO:0007669"/>
    <property type="project" value="TreeGrafter"/>
</dbReference>
<reference evidence="15 16" key="1">
    <citation type="submission" date="2020-07" db="EMBL/GenBank/DDBJ databases">
        <title>A new beta-1,3-glucan-decomposing anaerobic bacterium isolated from anoxic soil subjected to biological soil disinfestation.</title>
        <authorList>
            <person name="Ueki A."/>
            <person name="Tonouchi A."/>
        </authorList>
    </citation>
    <scope>NUCLEOTIDE SEQUENCE [LARGE SCALE GENOMIC DNA]</scope>
    <source>
        <strain evidence="15 16">TW1</strain>
    </source>
</reference>
<dbReference type="PRINTS" id="PR00959">
    <property type="entry name" value="MEVGALKINASE"/>
</dbReference>
<dbReference type="Pfam" id="PF00288">
    <property type="entry name" value="GHMP_kinases_N"/>
    <property type="match status" value="1"/>
</dbReference>
<dbReference type="InterPro" id="IPR006204">
    <property type="entry name" value="GHMP_kinase_N_dom"/>
</dbReference>
<dbReference type="InterPro" id="IPR036554">
    <property type="entry name" value="GHMP_kinase_C_sf"/>
</dbReference>
<evidence type="ECO:0000256" key="1">
    <source>
        <dbReference type="ARBA" id="ARBA00004496"/>
    </source>
</evidence>
<comment type="subcellular location">
    <subcellularLocation>
        <location evidence="1">Cytoplasm</location>
    </subcellularLocation>
</comment>
<dbReference type="PROSITE" id="PS00627">
    <property type="entry name" value="GHMP_KINASES_ATP"/>
    <property type="match status" value="1"/>
</dbReference>
<dbReference type="PANTHER" id="PTHR43290">
    <property type="entry name" value="MEVALONATE KINASE"/>
    <property type="match status" value="1"/>
</dbReference>
<keyword evidence="6" id="KW-0808">Transferase</keyword>
<comment type="similarity">
    <text evidence="2">Belongs to the GHMP kinase family. Mevalonate kinase subfamily.</text>
</comment>
<dbReference type="PANTHER" id="PTHR43290:SF2">
    <property type="entry name" value="MEVALONATE KINASE"/>
    <property type="match status" value="1"/>
</dbReference>
<organism evidence="15 16">
    <name type="scientific">Clostridium fungisolvens</name>
    <dbReference type="NCBI Taxonomy" id="1604897"/>
    <lineage>
        <taxon>Bacteria</taxon>
        <taxon>Bacillati</taxon>
        <taxon>Bacillota</taxon>
        <taxon>Clostridia</taxon>
        <taxon>Eubacteriales</taxon>
        <taxon>Clostridiaceae</taxon>
        <taxon>Clostridium</taxon>
    </lineage>
</organism>
<evidence type="ECO:0000256" key="4">
    <source>
        <dbReference type="ARBA" id="ARBA00022490"/>
    </source>
</evidence>
<evidence type="ECO:0000256" key="10">
    <source>
        <dbReference type="ARBA" id="ARBA00022842"/>
    </source>
</evidence>
<dbReference type="AlphaFoldDB" id="A0A6V8SI92"/>
<evidence type="ECO:0000256" key="8">
    <source>
        <dbReference type="ARBA" id="ARBA00022777"/>
    </source>
</evidence>
<protein>
    <recommendedName>
        <fullName evidence="3">mevalonate kinase</fullName>
        <ecNumber evidence="3">2.7.1.36</ecNumber>
    </recommendedName>
</protein>
<evidence type="ECO:0000259" key="14">
    <source>
        <dbReference type="Pfam" id="PF08544"/>
    </source>
</evidence>
<keyword evidence="10" id="KW-0460">Magnesium</keyword>
<keyword evidence="5" id="KW-0444">Lipid biosynthesis</keyword>
<dbReference type="InterPro" id="IPR006203">
    <property type="entry name" value="GHMP_knse_ATP-bd_CS"/>
</dbReference>
<accession>A0A6V8SI92</accession>
<evidence type="ECO:0000256" key="2">
    <source>
        <dbReference type="ARBA" id="ARBA00006495"/>
    </source>
</evidence>
<dbReference type="Gene3D" id="3.30.70.890">
    <property type="entry name" value="GHMP kinase, C-terminal domain"/>
    <property type="match status" value="1"/>
</dbReference>
<name>A0A6V8SI92_9CLOT</name>
<dbReference type="Pfam" id="PF08544">
    <property type="entry name" value="GHMP_kinases_C"/>
    <property type="match status" value="1"/>
</dbReference>